<dbReference type="GO" id="GO:0016746">
    <property type="term" value="F:acyltransferase activity"/>
    <property type="evidence" value="ECO:0007669"/>
    <property type="project" value="UniProtKB-KW"/>
</dbReference>
<name>A0A6I2TXP7_9BACT</name>
<sequence>MNKLKIWANLPRVLPHIICYALNKQKRMIINKDIMARPQYRNQLKEKNFLTWELCSTLIDEAEFRNLFYMRIGAPRHLLNILLPKISSMRLSPHIGEGFCPIHSYSTIINGAAKIGNNCTIYHCVTIAVEKTGVPVIGDDVTIGAGAIIMGGIKVGNHVDIGAGAIVIDDVPDHSTVVCPKGRIIPHI</sequence>
<dbReference type="EMBL" id="VUNF01000001">
    <property type="protein sequence ID" value="MST76339.1"/>
    <property type="molecule type" value="Genomic_DNA"/>
</dbReference>
<dbReference type="InterPro" id="IPR018357">
    <property type="entry name" value="Hexapep_transf_CS"/>
</dbReference>
<evidence type="ECO:0000256" key="2">
    <source>
        <dbReference type="ARBA" id="ARBA00022679"/>
    </source>
</evidence>
<dbReference type="CDD" id="cd03354">
    <property type="entry name" value="LbH_SAT"/>
    <property type="match status" value="1"/>
</dbReference>
<evidence type="ECO:0000256" key="3">
    <source>
        <dbReference type="ARBA" id="ARBA00022737"/>
    </source>
</evidence>
<dbReference type="Proteomes" id="UP000450161">
    <property type="component" value="Unassembled WGS sequence"/>
</dbReference>
<dbReference type="PANTHER" id="PTHR42811">
    <property type="entry name" value="SERINE ACETYLTRANSFERASE"/>
    <property type="match status" value="1"/>
</dbReference>
<organism evidence="5 6">
    <name type="scientific">Segatella copri</name>
    <dbReference type="NCBI Taxonomy" id="165179"/>
    <lineage>
        <taxon>Bacteria</taxon>
        <taxon>Pseudomonadati</taxon>
        <taxon>Bacteroidota</taxon>
        <taxon>Bacteroidia</taxon>
        <taxon>Bacteroidales</taxon>
        <taxon>Prevotellaceae</taxon>
        <taxon>Segatella</taxon>
    </lineage>
</organism>
<keyword evidence="4" id="KW-0012">Acyltransferase</keyword>
<evidence type="ECO:0000313" key="5">
    <source>
        <dbReference type="EMBL" id="MST76339.1"/>
    </source>
</evidence>
<proteinExistence type="inferred from homology"/>
<protein>
    <submittedName>
        <fullName evidence="5">Serine acetyltransferase</fullName>
    </submittedName>
</protein>
<keyword evidence="2 5" id="KW-0808">Transferase</keyword>
<dbReference type="Pfam" id="PF00132">
    <property type="entry name" value="Hexapep"/>
    <property type="match status" value="1"/>
</dbReference>
<dbReference type="InterPro" id="IPR011004">
    <property type="entry name" value="Trimer_LpxA-like_sf"/>
</dbReference>
<dbReference type="SUPFAM" id="SSF51161">
    <property type="entry name" value="Trimeric LpxA-like enzymes"/>
    <property type="match status" value="1"/>
</dbReference>
<keyword evidence="3" id="KW-0677">Repeat</keyword>
<dbReference type="PROSITE" id="PS00101">
    <property type="entry name" value="HEXAPEP_TRANSFERASES"/>
    <property type="match status" value="1"/>
</dbReference>
<dbReference type="InterPro" id="IPR001451">
    <property type="entry name" value="Hexapep"/>
</dbReference>
<evidence type="ECO:0000256" key="1">
    <source>
        <dbReference type="ARBA" id="ARBA00007274"/>
    </source>
</evidence>
<dbReference type="Gene3D" id="2.160.10.10">
    <property type="entry name" value="Hexapeptide repeat proteins"/>
    <property type="match status" value="1"/>
</dbReference>
<evidence type="ECO:0000313" key="6">
    <source>
        <dbReference type="Proteomes" id="UP000450161"/>
    </source>
</evidence>
<reference evidence="5 6" key="1">
    <citation type="submission" date="2019-08" db="EMBL/GenBank/DDBJ databases">
        <title>In-depth cultivation of the pig gut microbiome towards novel bacterial diversity and tailored functional studies.</title>
        <authorList>
            <person name="Wylensek D."/>
            <person name="Hitch T.C.A."/>
            <person name="Clavel T."/>
        </authorList>
    </citation>
    <scope>NUCLEOTIDE SEQUENCE [LARGE SCALE GENOMIC DNA]</scope>
    <source>
        <strain evidence="5 6">LKV-178-WT-2C</strain>
    </source>
</reference>
<evidence type="ECO:0000256" key="4">
    <source>
        <dbReference type="ARBA" id="ARBA00023315"/>
    </source>
</evidence>
<dbReference type="RefSeq" id="WP_154480129.1">
    <property type="nucleotide sequence ID" value="NZ_VUNF01000001.1"/>
</dbReference>
<dbReference type="InterPro" id="IPR045304">
    <property type="entry name" value="LbH_SAT"/>
</dbReference>
<comment type="caution">
    <text evidence="5">The sequence shown here is derived from an EMBL/GenBank/DDBJ whole genome shotgun (WGS) entry which is preliminary data.</text>
</comment>
<gene>
    <name evidence="5" type="ORF">FYJ72_01220</name>
</gene>
<dbReference type="AlphaFoldDB" id="A0A6I2TXP7"/>
<comment type="similarity">
    <text evidence="1">Belongs to the transferase hexapeptide repeat family.</text>
</comment>
<accession>A0A6I2TXP7</accession>